<dbReference type="InterPro" id="IPR045187">
    <property type="entry name" value="CcO_II"/>
</dbReference>
<organism evidence="19 20">
    <name type="scientific">Novosphingobium lindaniclasticum LE124</name>
    <dbReference type="NCBI Taxonomy" id="1096930"/>
    <lineage>
        <taxon>Bacteria</taxon>
        <taxon>Pseudomonadati</taxon>
        <taxon>Pseudomonadota</taxon>
        <taxon>Alphaproteobacteria</taxon>
        <taxon>Sphingomonadales</taxon>
        <taxon>Sphingomonadaceae</taxon>
        <taxon>Novosphingobium</taxon>
    </lineage>
</organism>
<dbReference type="PANTHER" id="PTHR22888:SF18">
    <property type="entry name" value="CYTOCHROME BO(3) UBIQUINOL OXIDASE SUBUNIT 2"/>
    <property type="match status" value="1"/>
</dbReference>
<reference evidence="19 20" key="1">
    <citation type="journal article" date="2013" name="Genome Announc.">
        <title>Genome Sequence of Novosphingobium lindaniclasticum LE124T, Isolated from a Hexachlorocyclohexane Dumpsite.</title>
        <authorList>
            <person name="Saxena A."/>
            <person name="Nayyar N."/>
            <person name="Sangwan N."/>
            <person name="Kumari R."/>
            <person name="Khurana J.P."/>
            <person name="Lal R."/>
        </authorList>
    </citation>
    <scope>NUCLEOTIDE SEQUENCE [LARGE SCALE GENOMIC DNA]</scope>
    <source>
        <strain evidence="19 20">LE124</strain>
    </source>
</reference>
<keyword evidence="11 16" id="KW-0472">Membrane</keyword>
<evidence type="ECO:0000256" key="1">
    <source>
        <dbReference type="ARBA" id="ARBA00004651"/>
    </source>
</evidence>
<dbReference type="InterPro" id="IPR034227">
    <property type="entry name" value="CuRO_UO_II"/>
</dbReference>
<keyword evidence="3" id="KW-0813">Transport</keyword>
<dbReference type="GO" id="GO:0009486">
    <property type="term" value="F:cytochrome bo3 ubiquinol oxidase activity"/>
    <property type="evidence" value="ECO:0007669"/>
    <property type="project" value="InterPro"/>
</dbReference>
<dbReference type="PROSITE" id="PS50999">
    <property type="entry name" value="COX2_TM"/>
    <property type="match status" value="1"/>
</dbReference>
<evidence type="ECO:0000256" key="7">
    <source>
        <dbReference type="ARBA" id="ARBA00022729"/>
    </source>
</evidence>
<keyword evidence="12" id="KW-0564">Palmitate</keyword>
<evidence type="ECO:0000313" key="20">
    <source>
        <dbReference type="Proteomes" id="UP000015527"/>
    </source>
</evidence>
<proteinExistence type="inferred from homology"/>
<evidence type="ECO:0000256" key="15">
    <source>
        <dbReference type="SAM" id="MobiDB-lite"/>
    </source>
</evidence>
<dbReference type="EMBL" id="ATHL01000019">
    <property type="protein sequence ID" value="EQB19311.1"/>
    <property type="molecule type" value="Genomic_DNA"/>
</dbReference>
<keyword evidence="7" id="KW-0732">Signal</keyword>
<keyword evidence="4" id="KW-1003">Cell membrane</keyword>
<name>T0HSL8_9SPHN</name>
<feature type="transmembrane region" description="Helical" evidence="16">
    <location>
        <begin position="110"/>
        <end position="131"/>
    </location>
</feature>
<evidence type="ECO:0000256" key="3">
    <source>
        <dbReference type="ARBA" id="ARBA00022448"/>
    </source>
</evidence>
<dbReference type="GO" id="GO:0004129">
    <property type="term" value="F:cytochrome-c oxidase activity"/>
    <property type="evidence" value="ECO:0007669"/>
    <property type="project" value="InterPro"/>
</dbReference>
<dbReference type="Proteomes" id="UP000015527">
    <property type="component" value="Unassembled WGS sequence"/>
</dbReference>
<dbReference type="InterPro" id="IPR010514">
    <property type="entry name" value="COX_ARM"/>
</dbReference>
<dbReference type="InterPro" id="IPR002429">
    <property type="entry name" value="CcO_II-like_C"/>
</dbReference>
<dbReference type="InterPro" id="IPR011759">
    <property type="entry name" value="Cyt_c_oxidase_su2_TM_dom"/>
</dbReference>
<dbReference type="Gene3D" id="1.10.287.90">
    <property type="match status" value="1"/>
</dbReference>
<feature type="region of interest" description="Disordered" evidence="15">
    <location>
        <begin position="416"/>
        <end position="441"/>
    </location>
</feature>
<evidence type="ECO:0000256" key="5">
    <source>
        <dbReference type="ARBA" id="ARBA00022660"/>
    </source>
</evidence>
<evidence type="ECO:0000256" key="6">
    <source>
        <dbReference type="ARBA" id="ARBA00022692"/>
    </source>
</evidence>
<dbReference type="Pfam" id="PF00116">
    <property type="entry name" value="COX2"/>
    <property type="match status" value="1"/>
</dbReference>
<feature type="domain" description="Cytochrome oxidase subunit II transmembrane region profile" evidence="18">
    <location>
        <begin position="43"/>
        <end position="140"/>
    </location>
</feature>
<dbReference type="GO" id="GO:0005507">
    <property type="term" value="F:copper ion binding"/>
    <property type="evidence" value="ECO:0007669"/>
    <property type="project" value="InterPro"/>
</dbReference>
<feature type="transmembrane region" description="Helical" evidence="16">
    <location>
        <begin position="65"/>
        <end position="89"/>
    </location>
</feature>
<gene>
    <name evidence="19" type="ORF">L284_02535</name>
</gene>
<comment type="similarity">
    <text evidence="2">Belongs to the cytochrome c oxidase subunit 2 family.</text>
</comment>
<evidence type="ECO:0000256" key="12">
    <source>
        <dbReference type="ARBA" id="ARBA00023139"/>
    </source>
</evidence>
<evidence type="ECO:0000256" key="9">
    <source>
        <dbReference type="ARBA" id="ARBA00022989"/>
    </source>
</evidence>
<evidence type="ECO:0000256" key="14">
    <source>
        <dbReference type="ARBA" id="ARBA00030198"/>
    </source>
</evidence>
<sequence>MSYVRTRGIGLGAPPMRPPESRPKPRQLTALAKVLAALSLTGALSACNTVVLDPAGDVARQQGDLVVISTLLMLLIVLPVMAATCLFAWRYRASNKEAVYQPDWDHSTQLELLIWTAPLLIIICLGALTWVTTHLLDPYRTIGRIDANTPVAANAKPLEVEVVALDWKWLFIYPEQGVATVNELVVPTGRPLHFKITSSSVMNSFYVPAMAGQIYAMPGMETRLHAVVNKPIETVGFSANYSGAGFSNMRFATRAVSDADFAKWAEGVKAGGDKAGGTLDRIAYLQLEKPSEKVPVIRYASVAPDLYDAIVDMCVEPGKMCMSEMMALDARGGLGKAGIRNVEMLAYDKHGREAVAKANANPNAAIQRELAWVRALCRQMPGTAPDNTVKAPTNLRSLTGAGMAAPQSLPLFGKGEQALSQPQAEPVAVNDAAHSSQISRN</sequence>
<keyword evidence="8" id="KW-0249">Electron transport</keyword>
<evidence type="ECO:0000256" key="2">
    <source>
        <dbReference type="ARBA" id="ARBA00007866"/>
    </source>
</evidence>
<keyword evidence="20" id="KW-1185">Reference proteome</keyword>
<evidence type="ECO:0000256" key="8">
    <source>
        <dbReference type="ARBA" id="ARBA00022982"/>
    </source>
</evidence>
<dbReference type="SUPFAM" id="SSF81464">
    <property type="entry name" value="Cytochrome c oxidase subunit II-like, transmembrane region"/>
    <property type="match status" value="1"/>
</dbReference>
<evidence type="ECO:0000256" key="4">
    <source>
        <dbReference type="ARBA" id="ARBA00022475"/>
    </source>
</evidence>
<dbReference type="AlphaFoldDB" id="T0HSL8"/>
<accession>T0HSL8</accession>
<evidence type="ECO:0000256" key="10">
    <source>
        <dbReference type="ARBA" id="ARBA00023002"/>
    </source>
</evidence>
<protein>
    <recommendedName>
        <fullName evidence="14">Ubiquinol oxidase polypeptide II</fullName>
    </recommendedName>
</protein>
<dbReference type="SUPFAM" id="SSF49503">
    <property type="entry name" value="Cupredoxins"/>
    <property type="match status" value="1"/>
</dbReference>
<evidence type="ECO:0000256" key="13">
    <source>
        <dbReference type="ARBA" id="ARBA00023288"/>
    </source>
</evidence>
<dbReference type="Pfam" id="PF06481">
    <property type="entry name" value="COX_ARM"/>
    <property type="match status" value="1"/>
</dbReference>
<feature type="region of interest" description="Disordered" evidence="15">
    <location>
        <begin position="1"/>
        <end position="24"/>
    </location>
</feature>
<keyword evidence="13" id="KW-0449">Lipoprotein</keyword>
<dbReference type="NCBIfam" id="TIGR01433">
    <property type="entry name" value="CyoA"/>
    <property type="match status" value="1"/>
</dbReference>
<evidence type="ECO:0000259" key="18">
    <source>
        <dbReference type="PROSITE" id="PS50999"/>
    </source>
</evidence>
<evidence type="ECO:0000313" key="19">
    <source>
        <dbReference type="EMBL" id="EQB19311.1"/>
    </source>
</evidence>
<dbReference type="GO" id="GO:0042773">
    <property type="term" value="P:ATP synthesis coupled electron transport"/>
    <property type="evidence" value="ECO:0007669"/>
    <property type="project" value="TreeGrafter"/>
</dbReference>
<keyword evidence="5" id="KW-0679">Respiratory chain</keyword>
<dbReference type="InterPro" id="IPR008972">
    <property type="entry name" value="Cupredoxin"/>
</dbReference>
<keyword evidence="9 16" id="KW-1133">Transmembrane helix</keyword>
<evidence type="ECO:0000256" key="16">
    <source>
        <dbReference type="SAM" id="Phobius"/>
    </source>
</evidence>
<keyword evidence="6 16" id="KW-0812">Transmembrane</keyword>
<dbReference type="CDD" id="cd04212">
    <property type="entry name" value="CuRO_UO_II"/>
    <property type="match status" value="1"/>
</dbReference>
<dbReference type="PROSITE" id="PS50857">
    <property type="entry name" value="COX2_CUA"/>
    <property type="match status" value="1"/>
</dbReference>
<dbReference type="InterPro" id="IPR036257">
    <property type="entry name" value="Cyt_c_oxidase_su2_TM_sf"/>
</dbReference>
<evidence type="ECO:0000256" key="11">
    <source>
        <dbReference type="ARBA" id="ARBA00023136"/>
    </source>
</evidence>
<dbReference type="eggNOG" id="COG1622">
    <property type="taxonomic scope" value="Bacteria"/>
</dbReference>
<keyword evidence="10" id="KW-0560">Oxidoreductase</keyword>
<dbReference type="PANTHER" id="PTHR22888">
    <property type="entry name" value="CYTOCHROME C OXIDASE, SUBUNIT II"/>
    <property type="match status" value="1"/>
</dbReference>
<comment type="caution">
    <text evidence="19">The sequence shown here is derived from an EMBL/GenBank/DDBJ whole genome shotgun (WGS) entry which is preliminary data.</text>
</comment>
<dbReference type="Gene3D" id="2.60.40.420">
    <property type="entry name" value="Cupredoxins - blue copper proteins"/>
    <property type="match status" value="1"/>
</dbReference>
<dbReference type="PATRIC" id="fig|1096930.3.peg.497"/>
<comment type="subcellular location">
    <subcellularLocation>
        <location evidence="1">Cell membrane</location>
        <topology evidence="1">Multi-pass membrane protein</topology>
    </subcellularLocation>
</comment>
<dbReference type="GO" id="GO:0005886">
    <property type="term" value="C:plasma membrane"/>
    <property type="evidence" value="ECO:0007669"/>
    <property type="project" value="UniProtKB-SubCell"/>
</dbReference>
<dbReference type="GO" id="GO:0016682">
    <property type="term" value="F:oxidoreductase activity, acting on diphenols and related substances as donors, oxygen as acceptor"/>
    <property type="evidence" value="ECO:0007669"/>
    <property type="project" value="InterPro"/>
</dbReference>
<feature type="domain" description="Cytochrome oxidase subunit II copper A binding" evidence="17">
    <location>
        <begin position="155"/>
        <end position="267"/>
    </location>
</feature>
<evidence type="ECO:0000259" key="17">
    <source>
        <dbReference type="PROSITE" id="PS50857"/>
    </source>
</evidence>
<dbReference type="InterPro" id="IPR006333">
    <property type="entry name" value="Cyt_o_ubiquinol_oxidase_su2"/>
</dbReference>